<keyword evidence="5" id="KW-1185">Reference proteome</keyword>
<dbReference type="PANTHER" id="PTHR33747:SF1">
    <property type="entry name" value="ADENYLATE CYCLASE-ASSOCIATED CAP C-TERMINAL DOMAIN-CONTAINING PROTEIN"/>
    <property type="match status" value="1"/>
</dbReference>
<accession>A0A1I4DXB1</accession>
<evidence type="ECO:0000313" key="5">
    <source>
        <dbReference type="Proteomes" id="UP000198928"/>
    </source>
</evidence>
<dbReference type="InterPro" id="IPR032710">
    <property type="entry name" value="NTF2-like_dom_sf"/>
</dbReference>
<evidence type="ECO:0000256" key="2">
    <source>
        <dbReference type="SAM" id="MobiDB-lite"/>
    </source>
</evidence>
<comment type="similarity">
    <text evidence="1">Belongs to the UPF0225 family.</text>
</comment>
<sequence length="160" mass="17743">MSRRRSRPRRKTPPVSHAPSSSSSSTAVSPDAPCPCGLPASLTDCCGRFHRGQATAPTAEALMRSRYSAFAVRDRAYLLRTWHPDTAPKRLETDPETWWRRLEILGATGGSPFHTEGAVSFRAHFTERGREGVMEEHSRFVRHAGAWVYLDASGTPRPSP</sequence>
<dbReference type="Gene3D" id="3.10.450.50">
    <property type="match status" value="1"/>
</dbReference>
<dbReference type="PANTHER" id="PTHR33747">
    <property type="entry name" value="UPF0225 PROTEIN SCO1677"/>
    <property type="match status" value="1"/>
</dbReference>
<dbReference type="OrthoDB" id="21421at2"/>
<protein>
    <recommendedName>
        <fullName evidence="1">UPF0225 protein SAMN05192584_11159</fullName>
    </recommendedName>
</protein>
<dbReference type="SUPFAM" id="SSF54427">
    <property type="entry name" value="NTF2-like"/>
    <property type="match status" value="1"/>
</dbReference>
<dbReference type="Proteomes" id="UP000198928">
    <property type="component" value="Unassembled WGS sequence"/>
</dbReference>
<name>A0A1I4DXB1_9ACTN</name>
<feature type="compositionally biased region" description="Basic residues" evidence="2">
    <location>
        <begin position="1"/>
        <end position="12"/>
    </location>
</feature>
<dbReference type="InterPro" id="IPR023006">
    <property type="entry name" value="YchJ-like"/>
</dbReference>
<proteinExistence type="inferred from homology"/>
<dbReference type="RefSeq" id="WP_093850500.1">
    <property type="nucleotide sequence ID" value="NZ_FOSG01000011.1"/>
</dbReference>
<organism evidence="4 5">
    <name type="scientific">Streptomyces pini</name>
    <dbReference type="NCBI Taxonomy" id="1520580"/>
    <lineage>
        <taxon>Bacteria</taxon>
        <taxon>Bacillati</taxon>
        <taxon>Actinomycetota</taxon>
        <taxon>Actinomycetes</taxon>
        <taxon>Kitasatosporales</taxon>
        <taxon>Streptomycetaceae</taxon>
        <taxon>Streptomyces</taxon>
    </lineage>
</organism>
<reference evidence="5" key="1">
    <citation type="submission" date="2016-10" db="EMBL/GenBank/DDBJ databases">
        <authorList>
            <person name="Varghese N."/>
            <person name="Submissions S."/>
        </authorList>
    </citation>
    <scope>NUCLEOTIDE SEQUENCE [LARGE SCALE GENOMIC DNA]</scope>
    <source>
        <strain evidence="5">PL19</strain>
    </source>
</reference>
<feature type="compositionally biased region" description="Low complexity" evidence="2">
    <location>
        <begin position="13"/>
        <end position="30"/>
    </location>
</feature>
<gene>
    <name evidence="4" type="ORF">SAMN05192584_11159</name>
</gene>
<feature type="region of interest" description="Disordered" evidence="2">
    <location>
        <begin position="1"/>
        <end position="32"/>
    </location>
</feature>
<evidence type="ECO:0000256" key="1">
    <source>
        <dbReference type="HAMAP-Rule" id="MF_00612"/>
    </source>
</evidence>
<dbReference type="Pfam" id="PF17775">
    <property type="entry name" value="YchJ_M-like"/>
    <property type="match status" value="1"/>
</dbReference>
<feature type="domain" description="YchJ-like middle NTF2-like" evidence="3">
    <location>
        <begin position="58"/>
        <end position="152"/>
    </location>
</feature>
<dbReference type="EMBL" id="FOSG01000011">
    <property type="protein sequence ID" value="SFK98194.1"/>
    <property type="molecule type" value="Genomic_DNA"/>
</dbReference>
<dbReference type="AlphaFoldDB" id="A0A1I4DXB1"/>
<dbReference type="InterPro" id="IPR048469">
    <property type="entry name" value="YchJ-like_M"/>
</dbReference>
<dbReference type="HAMAP" id="MF_00612">
    <property type="entry name" value="UPF0225"/>
    <property type="match status" value="1"/>
</dbReference>
<evidence type="ECO:0000313" key="4">
    <source>
        <dbReference type="EMBL" id="SFK98194.1"/>
    </source>
</evidence>
<evidence type="ECO:0000259" key="3">
    <source>
        <dbReference type="Pfam" id="PF17775"/>
    </source>
</evidence>